<dbReference type="EMBL" id="GBBM01007292">
    <property type="protein sequence ID" value="JAC28126.1"/>
    <property type="molecule type" value="mRNA"/>
</dbReference>
<keyword evidence="1" id="KW-0732">Signal</keyword>
<protein>
    <submittedName>
        <fullName evidence="2">Putative secreted protein</fullName>
    </submittedName>
</protein>
<feature type="signal peptide" evidence="1">
    <location>
        <begin position="1"/>
        <end position="20"/>
    </location>
</feature>
<organism evidence="2">
    <name type="scientific">Amblyomma triste</name>
    <name type="common">Neotropical tick</name>
    <dbReference type="NCBI Taxonomy" id="251400"/>
    <lineage>
        <taxon>Eukaryota</taxon>
        <taxon>Metazoa</taxon>
        <taxon>Ecdysozoa</taxon>
        <taxon>Arthropoda</taxon>
        <taxon>Chelicerata</taxon>
        <taxon>Arachnida</taxon>
        <taxon>Acari</taxon>
        <taxon>Parasitiformes</taxon>
        <taxon>Ixodida</taxon>
        <taxon>Ixodoidea</taxon>
        <taxon>Ixodidae</taxon>
        <taxon>Amblyomminae</taxon>
        <taxon>Amblyomma</taxon>
    </lineage>
</organism>
<sequence>MAISHLILALFVASTASIAAESIPRVVPGRCYGTPDIDFTESINAYLRRIPDNVTIPISLEKTSILGVKISSGSVTGLASLWAYKQHYTFCAGNSTLMEATVFAVEPLTFSINWKTCTGQRGKLGTKVSSSKLRLYFMPKPTPADPTKVIMYNIAPESLEAPSVFVEGMPSELRQLVDILSAVAMPHMELFWRRLFGVDIMSLLRDDLKI</sequence>
<dbReference type="AlphaFoldDB" id="A0A023G1Q5"/>
<evidence type="ECO:0000313" key="2">
    <source>
        <dbReference type="EMBL" id="JAC28126.1"/>
    </source>
</evidence>
<feature type="chain" id="PRO_5001517969" evidence="1">
    <location>
        <begin position="21"/>
        <end position="210"/>
    </location>
</feature>
<proteinExistence type="evidence at transcript level"/>
<accession>A0A023G1Q5</accession>
<reference evidence="2" key="1">
    <citation type="submission" date="2014-03" db="EMBL/GenBank/DDBJ databases">
        <title>The sialotranscriptome of Amblyomma triste, Amblyomma parvum and Amblyomma cajennense ticks, uncovered by 454-based RNA-seq.</title>
        <authorList>
            <person name="Garcia G.R."/>
            <person name="Gardinassi L.G."/>
            <person name="Ribeiro J.M."/>
            <person name="Anatriello E."/>
            <person name="Ferreira B.R."/>
            <person name="Moreira H.N."/>
            <person name="Mafra C."/>
            <person name="Olegario M.M."/>
            <person name="Szabo P.J."/>
            <person name="Miranda-Santos I.K."/>
            <person name="Maruyama S.R."/>
        </authorList>
    </citation>
    <scope>NUCLEOTIDE SEQUENCE</scope>
    <source>
        <strain evidence="2">Mato Grasso do Sul</strain>
        <tissue evidence="2">Salivary glands</tissue>
    </source>
</reference>
<evidence type="ECO:0000256" key="1">
    <source>
        <dbReference type="SAM" id="SignalP"/>
    </source>
</evidence>
<name>A0A023G1Q5_AMBTT</name>